<dbReference type="Proteomes" id="UP000228952">
    <property type="component" value="Unassembled WGS sequence"/>
</dbReference>
<dbReference type="InterPro" id="IPR036393">
    <property type="entry name" value="AceGlu_kinase-like_sf"/>
</dbReference>
<protein>
    <recommendedName>
        <fullName evidence="1">Aspartate/glutamate/uridylate kinase domain-containing protein</fullName>
    </recommendedName>
</protein>
<sequence>MSEMAETTNDWRVIKLGGSLLSPYAMGLTLLQEGKLPFDVVFAKELLQKLAESKKKCVLVVGGGFLNRWYLQKIRELNLEKPETQTDFHYLGMAASEMNATLFRILAGEVFGFEHVFPKVVKYQDYDNLEELKPEFEHFQLVIGAGWKPGHSHDVDALLFASLFGQQQAYSFKDIDGIYSADPKKNPTAVKKKTLTWADYRAIINTNRHLPGASFPIDGVAAQLAEKSGIGFTVIDGRDMRAVEEVLAEGMTTRGSTILLSVSQ</sequence>
<name>A0A2M7W1Y6_9BACT</name>
<evidence type="ECO:0000313" key="2">
    <source>
        <dbReference type="EMBL" id="PJA14032.1"/>
    </source>
</evidence>
<dbReference type="SUPFAM" id="SSF53633">
    <property type="entry name" value="Carbamate kinase-like"/>
    <property type="match status" value="1"/>
</dbReference>
<gene>
    <name evidence="2" type="ORF">COX64_02525</name>
</gene>
<accession>A0A2M7W1Y6</accession>
<organism evidence="2 3">
    <name type="scientific">Candidatus Dojkabacteria bacterium CG_4_10_14_0_2_um_filter_Dojkabacteria_WS6_41_15</name>
    <dbReference type="NCBI Taxonomy" id="2014249"/>
    <lineage>
        <taxon>Bacteria</taxon>
        <taxon>Candidatus Dojkabacteria</taxon>
    </lineage>
</organism>
<dbReference type="Pfam" id="PF00696">
    <property type="entry name" value="AA_kinase"/>
    <property type="match status" value="1"/>
</dbReference>
<dbReference type="InterPro" id="IPR001048">
    <property type="entry name" value="Asp/Glu/Uridylate_kinase"/>
</dbReference>
<dbReference type="EMBL" id="PFQB01000064">
    <property type="protein sequence ID" value="PJA14032.1"/>
    <property type="molecule type" value="Genomic_DNA"/>
</dbReference>
<comment type="caution">
    <text evidence="2">The sequence shown here is derived from an EMBL/GenBank/DDBJ whole genome shotgun (WGS) entry which is preliminary data.</text>
</comment>
<feature type="domain" description="Aspartate/glutamate/uridylate kinase" evidence="1">
    <location>
        <begin position="11"/>
        <end position="231"/>
    </location>
</feature>
<proteinExistence type="predicted"/>
<reference evidence="3" key="1">
    <citation type="submission" date="2017-09" db="EMBL/GenBank/DDBJ databases">
        <title>Depth-based differentiation of microbial function through sediment-hosted aquifers and enrichment of novel symbionts in the deep terrestrial subsurface.</title>
        <authorList>
            <person name="Probst A.J."/>
            <person name="Ladd B."/>
            <person name="Jarett J.K."/>
            <person name="Geller-Mcgrath D.E."/>
            <person name="Sieber C.M.K."/>
            <person name="Emerson J.B."/>
            <person name="Anantharaman K."/>
            <person name="Thomas B.C."/>
            <person name="Malmstrom R."/>
            <person name="Stieglmeier M."/>
            <person name="Klingl A."/>
            <person name="Woyke T."/>
            <person name="Ryan C.M."/>
            <person name="Banfield J.F."/>
        </authorList>
    </citation>
    <scope>NUCLEOTIDE SEQUENCE [LARGE SCALE GENOMIC DNA]</scope>
</reference>
<dbReference type="Gene3D" id="3.40.1160.10">
    <property type="entry name" value="Acetylglutamate kinase-like"/>
    <property type="match status" value="1"/>
</dbReference>
<evidence type="ECO:0000259" key="1">
    <source>
        <dbReference type="Pfam" id="PF00696"/>
    </source>
</evidence>
<dbReference type="AlphaFoldDB" id="A0A2M7W1Y6"/>
<evidence type="ECO:0000313" key="3">
    <source>
        <dbReference type="Proteomes" id="UP000228952"/>
    </source>
</evidence>